<dbReference type="Gene3D" id="3.30.70.1230">
    <property type="entry name" value="Nucleotide cyclase"/>
    <property type="match status" value="1"/>
</dbReference>
<dbReference type="Gene3D" id="2.130.10.10">
    <property type="entry name" value="YVTN repeat-like/Quinoprotein amine dehydrogenase"/>
    <property type="match status" value="2"/>
</dbReference>
<sequence>MIKYFLFTLSFLLGSNRVLAQLGDPFVQSYPPSAYQNKGFVSSPQNWDIIQDNRGIMYVSNTSGVLEYDGLTWQLVKGTAYESRFQLAKNSEGRIFVGSTNDFGYLAPDTSGKMQFISLLPHLKGRYPEVRIGKIAAVGADIYFSAQNGLFRWSGKGFKVWESKTGLGRIFSAQNKLYLIDKKKGLCVLENDRFKTLPGGKSFIGLNTIALLPFPEHTEAASSFFVVTFDQGLYTFRDQELKKLEATPAKVLEQEYFMQGLMLADGTIALATLSNGVVVMNYEGQINNVIDKQNGLSDNGVLNLYTDKEGGLWAGLNKGISRIEYPSPVTYLSASSGLEGIVLDVLKKNERLYAGTSSGLFVSNEKEALPSFRKLPELQNEVWQVLDVGNSLLVVSTPGVYLLKENKLTRISPPTENIIYKSIYRSNRNKDKFYIGSSDGLSALTHHKGRWKWEGKIKGVNHDVIWLAADKDDVLWASCDNNISAIDDSEEYGLQPPVRNLKPAANMAKDLRRFQAHSINGNIYFGTSKGIYTFKKHGERFQLTPDATFGANLADGSREAINLTEDKKGHIWLTSEFRTGRLRKLQDKAYVWDTIPLSRMPRVDVWTIYTDAEGVVWLGTTEGIFRYNPHVPKDYKMRQHTVLRKIKLSGDSTVFFGAFAKNDAATVEQSPRFKFKLPHAIRSISFEYAATSFDAPGQHLYSYMLEGEDEKWSHWTSETKKEFTGLDEGDYVFKVKSKNVYGAVSPVSTFEFASLPPFYRTWWAYSLYVILWGLIVWGIIKIKHQNLIESKRSLEKLVHERTAQLEAEKKKSDDLLLNILPAATAEELKANGRTVARSYDKVTVLFTDFKDFTRISEDLTPEELVAVIDFYFCAFDRIIAKYNIEKIKTIGDAYMCAGGIPDPNANTPADVVKAGLEILSFVEGLNPENRPKKHKFEIRIGIHTGPVVAGIVGTQKFAYDIWGDTVNTAARMESSCQEGKVNISGATYELVKDEFICSYRGKIDAKNKGEIDMYFVEAVVPSPVLI</sequence>
<keyword evidence="2 8" id="KW-0812">Transmembrane</keyword>
<dbReference type="PROSITE" id="PS00452">
    <property type="entry name" value="GUANYLATE_CYCLASE_1"/>
    <property type="match status" value="1"/>
</dbReference>
<dbReference type="InterPro" id="IPR018297">
    <property type="entry name" value="A/G_cyclase_CS"/>
</dbReference>
<keyword evidence="4 8" id="KW-1133">Transmembrane helix</keyword>
<dbReference type="InterPro" id="IPR029787">
    <property type="entry name" value="Nucleotide_cyclase"/>
</dbReference>
<evidence type="ECO:0000256" key="9">
    <source>
        <dbReference type="SAM" id="SignalP"/>
    </source>
</evidence>
<organism evidence="11 12">
    <name type="scientific">Pontibacter diazotrophicus</name>
    <dbReference type="NCBI Taxonomy" id="1400979"/>
    <lineage>
        <taxon>Bacteria</taxon>
        <taxon>Pseudomonadati</taxon>
        <taxon>Bacteroidota</taxon>
        <taxon>Cytophagia</taxon>
        <taxon>Cytophagales</taxon>
        <taxon>Hymenobacteraceae</taxon>
        <taxon>Pontibacter</taxon>
    </lineage>
</organism>
<keyword evidence="6 7" id="KW-0456">Lyase</keyword>
<dbReference type="GO" id="GO:0000166">
    <property type="term" value="F:nucleotide binding"/>
    <property type="evidence" value="ECO:0007669"/>
    <property type="project" value="UniProtKB-KW"/>
</dbReference>
<dbReference type="OrthoDB" id="9806995at2"/>
<proteinExistence type="inferred from homology"/>
<dbReference type="InterPro" id="IPR001054">
    <property type="entry name" value="A/G_cyclase"/>
</dbReference>
<keyword evidence="12" id="KW-1185">Reference proteome</keyword>
<dbReference type="Gene3D" id="6.10.250.780">
    <property type="match status" value="1"/>
</dbReference>
<keyword evidence="5 8" id="KW-0472">Membrane</keyword>
<dbReference type="RefSeq" id="WP_115567947.1">
    <property type="nucleotide sequence ID" value="NZ_QRGR01000035.1"/>
</dbReference>
<gene>
    <name evidence="11" type="ORF">DXT99_23025</name>
</gene>
<dbReference type="PANTHER" id="PTHR11920:SF335">
    <property type="entry name" value="GUANYLATE CYCLASE"/>
    <property type="match status" value="1"/>
</dbReference>
<dbReference type="InterPro" id="IPR050401">
    <property type="entry name" value="Cyclic_nucleotide_synthase"/>
</dbReference>
<evidence type="ECO:0000313" key="12">
    <source>
        <dbReference type="Proteomes" id="UP000256708"/>
    </source>
</evidence>
<name>A0A3D8L3U4_9BACT</name>
<dbReference type="Pfam" id="PF07495">
    <property type="entry name" value="Y_Y_Y"/>
    <property type="match status" value="1"/>
</dbReference>
<dbReference type="Proteomes" id="UP000256708">
    <property type="component" value="Unassembled WGS sequence"/>
</dbReference>
<dbReference type="GO" id="GO:0009190">
    <property type="term" value="P:cyclic nucleotide biosynthetic process"/>
    <property type="evidence" value="ECO:0007669"/>
    <property type="project" value="InterPro"/>
</dbReference>
<evidence type="ECO:0000256" key="7">
    <source>
        <dbReference type="RuleBase" id="RU000405"/>
    </source>
</evidence>
<evidence type="ECO:0000256" key="4">
    <source>
        <dbReference type="ARBA" id="ARBA00022989"/>
    </source>
</evidence>
<dbReference type="PANTHER" id="PTHR11920">
    <property type="entry name" value="GUANYLYL CYCLASE"/>
    <property type="match status" value="1"/>
</dbReference>
<comment type="similarity">
    <text evidence="7">Belongs to the adenylyl cyclase class-4/guanylyl cyclase family.</text>
</comment>
<keyword evidence="9" id="KW-0732">Signal</keyword>
<evidence type="ECO:0000256" key="6">
    <source>
        <dbReference type="ARBA" id="ARBA00023239"/>
    </source>
</evidence>
<protein>
    <recommendedName>
        <fullName evidence="10">Guanylate cyclase domain-containing protein</fullName>
    </recommendedName>
</protein>
<dbReference type="SMART" id="SM00044">
    <property type="entry name" value="CYCc"/>
    <property type="match status" value="1"/>
</dbReference>
<evidence type="ECO:0000256" key="5">
    <source>
        <dbReference type="ARBA" id="ARBA00023136"/>
    </source>
</evidence>
<dbReference type="AlphaFoldDB" id="A0A3D8L3U4"/>
<comment type="subcellular location">
    <subcellularLocation>
        <location evidence="1">Membrane</location>
    </subcellularLocation>
</comment>
<feature type="signal peptide" evidence="9">
    <location>
        <begin position="1"/>
        <end position="20"/>
    </location>
</feature>
<dbReference type="InterPro" id="IPR011123">
    <property type="entry name" value="Y_Y_Y"/>
</dbReference>
<dbReference type="GO" id="GO:0035556">
    <property type="term" value="P:intracellular signal transduction"/>
    <property type="evidence" value="ECO:0007669"/>
    <property type="project" value="InterPro"/>
</dbReference>
<evidence type="ECO:0000259" key="10">
    <source>
        <dbReference type="PROSITE" id="PS50125"/>
    </source>
</evidence>
<evidence type="ECO:0000313" key="11">
    <source>
        <dbReference type="EMBL" id="RDV12006.1"/>
    </source>
</evidence>
<reference evidence="12" key="1">
    <citation type="submission" date="2018-08" db="EMBL/GenBank/DDBJ databases">
        <authorList>
            <person name="Liu Z.-W."/>
            <person name="Du Z.-J."/>
        </authorList>
    </citation>
    <scope>NUCLEOTIDE SEQUENCE [LARGE SCALE GENOMIC DNA]</scope>
    <source>
        <strain evidence="12">H4X</strain>
    </source>
</reference>
<feature type="transmembrane region" description="Helical" evidence="8">
    <location>
        <begin position="762"/>
        <end position="782"/>
    </location>
</feature>
<accession>A0A3D8L3U4</accession>
<dbReference type="SUPFAM" id="SSF55073">
    <property type="entry name" value="Nucleotide cyclase"/>
    <property type="match status" value="1"/>
</dbReference>
<evidence type="ECO:0000256" key="1">
    <source>
        <dbReference type="ARBA" id="ARBA00004370"/>
    </source>
</evidence>
<keyword evidence="3" id="KW-0547">Nucleotide-binding</keyword>
<dbReference type="PROSITE" id="PS50125">
    <property type="entry name" value="GUANYLATE_CYCLASE_2"/>
    <property type="match status" value="1"/>
</dbReference>
<dbReference type="InterPro" id="IPR013783">
    <property type="entry name" value="Ig-like_fold"/>
</dbReference>
<evidence type="ECO:0000256" key="8">
    <source>
        <dbReference type="SAM" id="Phobius"/>
    </source>
</evidence>
<dbReference type="GO" id="GO:0004016">
    <property type="term" value="F:adenylate cyclase activity"/>
    <property type="evidence" value="ECO:0007669"/>
    <property type="project" value="UniProtKB-ARBA"/>
</dbReference>
<feature type="chain" id="PRO_5017555425" description="Guanylate cyclase domain-containing protein" evidence="9">
    <location>
        <begin position="21"/>
        <end position="1026"/>
    </location>
</feature>
<dbReference type="Pfam" id="PF00211">
    <property type="entry name" value="Guanylate_cyc"/>
    <property type="match status" value="1"/>
</dbReference>
<dbReference type="EMBL" id="QRGR01000035">
    <property type="protein sequence ID" value="RDV12006.1"/>
    <property type="molecule type" value="Genomic_DNA"/>
</dbReference>
<evidence type="ECO:0000256" key="2">
    <source>
        <dbReference type="ARBA" id="ARBA00022692"/>
    </source>
</evidence>
<dbReference type="CDD" id="cd07302">
    <property type="entry name" value="CHD"/>
    <property type="match status" value="1"/>
</dbReference>
<evidence type="ECO:0000256" key="3">
    <source>
        <dbReference type="ARBA" id="ARBA00022741"/>
    </source>
</evidence>
<dbReference type="SUPFAM" id="SSF63829">
    <property type="entry name" value="Calcium-dependent phosphotriesterase"/>
    <property type="match status" value="2"/>
</dbReference>
<comment type="caution">
    <text evidence="11">The sequence shown here is derived from an EMBL/GenBank/DDBJ whole genome shotgun (WGS) entry which is preliminary data.</text>
</comment>
<dbReference type="InterPro" id="IPR015943">
    <property type="entry name" value="WD40/YVTN_repeat-like_dom_sf"/>
</dbReference>
<dbReference type="GO" id="GO:0016020">
    <property type="term" value="C:membrane"/>
    <property type="evidence" value="ECO:0007669"/>
    <property type="project" value="UniProtKB-SubCell"/>
</dbReference>
<dbReference type="Gene3D" id="2.60.40.10">
    <property type="entry name" value="Immunoglobulins"/>
    <property type="match status" value="1"/>
</dbReference>
<feature type="domain" description="Guanylate cyclase" evidence="10">
    <location>
        <begin position="843"/>
        <end position="973"/>
    </location>
</feature>